<keyword evidence="2" id="KW-1185">Reference proteome</keyword>
<dbReference type="AlphaFoldDB" id="A0A9P6A2L5"/>
<proteinExistence type="predicted"/>
<evidence type="ECO:0000313" key="2">
    <source>
        <dbReference type="Proteomes" id="UP000807025"/>
    </source>
</evidence>
<evidence type="ECO:0000313" key="1">
    <source>
        <dbReference type="EMBL" id="KAF9498957.1"/>
    </source>
</evidence>
<comment type="caution">
    <text evidence="1">The sequence shown here is derived from an EMBL/GenBank/DDBJ whole genome shotgun (WGS) entry which is preliminary data.</text>
</comment>
<accession>A0A9P6A2L5</accession>
<organism evidence="1 2">
    <name type="scientific">Pleurotus eryngii</name>
    <name type="common">Boletus of the steppes</name>
    <dbReference type="NCBI Taxonomy" id="5323"/>
    <lineage>
        <taxon>Eukaryota</taxon>
        <taxon>Fungi</taxon>
        <taxon>Dikarya</taxon>
        <taxon>Basidiomycota</taxon>
        <taxon>Agaricomycotina</taxon>
        <taxon>Agaricomycetes</taxon>
        <taxon>Agaricomycetidae</taxon>
        <taxon>Agaricales</taxon>
        <taxon>Pleurotineae</taxon>
        <taxon>Pleurotaceae</taxon>
        <taxon>Pleurotus</taxon>
    </lineage>
</organism>
<dbReference type="OrthoDB" id="3830579at2759"/>
<protein>
    <recommendedName>
        <fullName evidence="3">ABM domain-containing protein</fullName>
    </recommendedName>
</protein>
<sequence length="206" mass="22524">MPIIEVLTVNVSDGFVKDPKVVYQLVNILKNVPGYITTYYGFQHEDKTKGYVLNVWETVGHHAALMQEPSYPEVVTAFSLMPAAPMPENTVMDHVAFAPYPVTALDAPITEMAVVTLKEGQDAKLLKEELANLAKALDVAKGAHPLCSFGASRQRPEHNVLLVGWDNIQIHNDSVYGPGGPTDVIARIKKLADVSVSHTAFTKAQF</sequence>
<evidence type="ECO:0008006" key="3">
    <source>
        <dbReference type="Google" id="ProtNLM"/>
    </source>
</evidence>
<gene>
    <name evidence="1" type="ORF">BDN71DRAFT_1587005</name>
</gene>
<reference evidence="1" key="1">
    <citation type="submission" date="2020-11" db="EMBL/GenBank/DDBJ databases">
        <authorList>
            <consortium name="DOE Joint Genome Institute"/>
            <person name="Ahrendt S."/>
            <person name="Riley R."/>
            <person name="Andreopoulos W."/>
            <person name="Labutti K."/>
            <person name="Pangilinan J."/>
            <person name="Ruiz-Duenas F.J."/>
            <person name="Barrasa J.M."/>
            <person name="Sanchez-Garcia M."/>
            <person name="Camarero S."/>
            <person name="Miyauchi S."/>
            <person name="Serrano A."/>
            <person name="Linde D."/>
            <person name="Babiker R."/>
            <person name="Drula E."/>
            <person name="Ayuso-Fernandez I."/>
            <person name="Pacheco R."/>
            <person name="Padilla G."/>
            <person name="Ferreira P."/>
            <person name="Barriuso J."/>
            <person name="Kellner H."/>
            <person name="Castanera R."/>
            <person name="Alfaro M."/>
            <person name="Ramirez L."/>
            <person name="Pisabarro A.G."/>
            <person name="Kuo A."/>
            <person name="Tritt A."/>
            <person name="Lipzen A."/>
            <person name="He G."/>
            <person name="Yan M."/>
            <person name="Ng V."/>
            <person name="Cullen D."/>
            <person name="Martin F."/>
            <person name="Rosso M.-N."/>
            <person name="Henrissat B."/>
            <person name="Hibbett D."/>
            <person name="Martinez A.T."/>
            <person name="Grigoriev I.V."/>
        </authorList>
    </citation>
    <scope>NUCLEOTIDE SEQUENCE</scope>
    <source>
        <strain evidence="1">ATCC 90797</strain>
    </source>
</reference>
<dbReference type="Proteomes" id="UP000807025">
    <property type="component" value="Unassembled WGS sequence"/>
</dbReference>
<dbReference type="EMBL" id="MU154534">
    <property type="protein sequence ID" value="KAF9498957.1"/>
    <property type="molecule type" value="Genomic_DNA"/>
</dbReference>
<name>A0A9P6A2L5_PLEER</name>
<dbReference type="Gene3D" id="3.30.70.100">
    <property type="match status" value="2"/>
</dbReference>